<comment type="caution">
    <text evidence="3">The sequence shown here is derived from an EMBL/GenBank/DDBJ whole genome shotgun (WGS) entry which is preliminary data.</text>
</comment>
<dbReference type="AlphaFoldDB" id="A0A5R9E6W4"/>
<dbReference type="OrthoDB" id="4235847at2"/>
<keyword evidence="2" id="KW-0812">Transmembrane</keyword>
<feature type="compositionally biased region" description="Basic residues" evidence="1">
    <location>
        <begin position="207"/>
        <end position="217"/>
    </location>
</feature>
<dbReference type="RefSeq" id="WP_138055099.1">
    <property type="nucleotide sequence ID" value="NZ_VAWE01000001.1"/>
</dbReference>
<feature type="compositionally biased region" description="Low complexity" evidence="1">
    <location>
        <begin position="178"/>
        <end position="193"/>
    </location>
</feature>
<evidence type="ECO:0000256" key="2">
    <source>
        <dbReference type="SAM" id="Phobius"/>
    </source>
</evidence>
<keyword evidence="2" id="KW-0472">Membrane</keyword>
<evidence type="ECO:0000313" key="3">
    <source>
        <dbReference type="EMBL" id="TLQ45771.1"/>
    </source>
</evidence>
<evidence type="ECO:0000256" key="1">
    <source>
        <dbReference type="SAM" id="MobiDB-lite"/>
    </source>
</evidence>
<feature type="region of interest" description="Disordered" evidence="1">
    <location>
        <begin position="74"/>
        <end position="100"/>
    </location>
</feature>
<reference evidence="3 4" key="1">
    <citation type="submission" date="2019-05" db="EMBL/GenBank/DDBJ databases">
        <title>Streptomyces marianii sp. nov., a novel marine actinomycete from southern coast of India.</title>
        <authorList>
            <person name="Iniyan A.M."/>
            <person name="Wink J."/>
            <person name="Ramprasad E."/>
            <person name="Ramana C.V."/>
            <person name="Bunk B."/>
            <person name="Sproer C."/>
            <person name="Joseph F.-J.R.S."/>
            <person name="Vincent S.G.P."/>
        </authorList>
    </citation>
    <scope>NUCLEOTIDE SEQUENCE [LARGE SCALE GENOMIC DNA]</scope>
    <source>
        <strain evidence="3 4">ICN19</strain>
    </source>
</reference>
<feature type="transmembrane region" description="Helical" evidence="2">
    <location>
        <begin position="35"/>
        <end position="55"/>
    </location>
</feature>
<organism evidence="3 4">
    <name type="scientific">Streptomyces marianii</name>
    <dbReference type="NCBI Taxonomy" id="1817406"/>
    <lineage>
        <taxon>Bacteria</taxon>
        <taxon>Bacillati</taxon>
        <taxon>Actinomycetota</taxon>
        <taxon>Actinomycetes</taxon>
        <taxon>Kitasatosporales</taxon>
        <taxon>Streptomycetaceae</taxon>
        <taxon>Streptomyces</taxon>
    </lineage>
</organism>
<evidence type="ECO:0000313" key="4">
    <source>
        <dbReference type="Proteomes" id="UP000305921"/>
    </source>
</evidence>
<proteinExistence type="predicted"/>
<dbReference type="Proteomes" id="UP000305921">
    <property type="component" value="Unassembled WGS sequence"/>
</dbReference>
<feature type="region of interest" description="Disordered" evidence="1">
    <location>
        <begin position="178"/>
        <end position="217"/>
    </location>
</feature>
<protein>
    <submittedName>
        <fullName evidence="3">Uncharacterized protein</fullName>
    </submittedName>
</protein>
<keyword evidence="2" id="KW-1133">Transmembrane helix</keyword>
<gene>
    <name evidence="3" type="ORF">FEF34_24735</name>
</gene>
<keyword evidence="4" id="KW-1185">Reference proteome</keyword>
<sequence>MIAIRLARGTGRLAWRTWTRLRAAGERHDDQLGPYIAVTLSLAALGYVLSAVPILGTPLTLAWALAAYRAGAPEETAPVPADDAPEPGEQPSAEPEEEQLLPTREELAAALHQLAAPHVHLTALAAHFGLSSGQLREACDGAGIPVAGGVRMGGRVSTGVRAPDFPTLSPDPEPVPESVVAAGQSNNNNAQASTEEGFSITQDPVNHHRWRVTKAGN</sequence>
<name>A0A5R9E6W4_9ACTN</name>
<feature type="compositionally biased region" description="Polar residues" evidence="1">
    <location>
        <begin position="194"/>
        <end position="204"/>
    </location>
</feature>
<accession>A0A5R9E6W4</accession>
<dbReference type="EMBL" id="VAWE01000001">
    <property type="protein sequence ID" value="TLQ45771.1"/>
    <property type="molecule type" value="Genomic_DNA"/>
</dbReference>